<sequence>MKTSMPHIEKAEQLLYDYTPESSFFLASSNHTLLANGVFTCLRDDAMSKYHSLQEQVHAALDKAKRYGLSENPLVVGAIPFNSEQQAYLKVPLFTSWSDALPFKQMTNILGEAPVSSYTIKPVPLPEEYEQAVNQGLKRISTGELKKIVLSRSLEVKTEEKVNIRDLLYRLAMANPDGYTFAVNLNDDTTLDSGQRALIGASPELLISKNGLKVTANPLAGSAPRSHNPDEDAQRSSALLKSVKDRHEHAVVVDSVVEALKPFCKSLHVPEEPSLLHTKTMWHLSSVIEGTLASEEVTSLQLAQALHPTPAVCGTPTITAKKAIQSIEPFDRGLFTGMVGWNDSRGDGEWVVTIRCAEVADYSLKLFAGAGIVNGSTPEGELAETSAKFQTMLQAIGMSRDEAVLIRGRKDAETL</sequence>
<dbReference type="NCBIfam" id="NF005380">
    <property type="entry name" value="PRK06923.1"/>
    <property type="match status" value="1"/>
</dbReference>
<evidence type="ECO:0000256" key="2">
    <source>
        <dbReference type="ARBA" id="ARBA00005297"/>
    </source>
</evidence>
<evidence type="ECO:0000256" key="5">
    <source>
        <dbReference type="ARBA" id="ARBA00041564"/>
    </source>
</evidence>
<dbReference type="GO" id="GO:0008909">
    <property type="term" value="F:isochorismate synthase activity"/>
    <property type="evidence" value="ECO:0007669"/>
    <property type="project" value="UniProtKB-EC"/>
</dbReference>
<comment type="similarity">
    <text evidence="2">Belongs to the isochorismate synthase family.</text>
</comment>
<accession>A0A9Q4G0Q2</accession>
<dbReference type="RefSeq" id="WP_257822437.1">
    <property type="nucleotide sequence ID" value="NZ_JABXYM010000001.1"/>
</dbReference>
<organism evidence="7 8">
    <name type="scientific">Salipaludibacillus agaradhaerens</name>
    <name type="common">Bacillus agaradhaerens</name>
    <dbReference type="NCBI Taxonomy" id="76935"/>
    <lineage>
        <taxon>Bacteria</taxon>
        <taxon>Bacillati</taxon>
        <taxon>Bacillota</taxon>
        <taxon>Bacilli</taxon>
        <taxon>Bacillales</taxon>
        <taxon>Bacillaceae</taxon>
    </lineage>
</organism>
<dbReference type="Pfam" id="PF00425">
    <property type="entry name" value="Chorismate_bind"/>
    <property type="match status" value="1"/>
</dbReference>
<evidence type="ECO:0000259" key="6">
    <source>
        <dbReference type="Pfam" id="PF00425"/>
    </source>
</evidence>
<dbReference type="PANTHER" id="PTHR42839:SF2">
    <property type="entry name" value="ISOCHORISMATE SYNTHASE ENTC"/>
    <property type="match status" value="1"/>
</dbReference>
<keyword evidence="4" id="KW-0413">Isomerase</keyword>
<evidence type="ECO:0000313" key="7">
    <source>
        <dbReference type="EMBL" id="MCR6098059.1"/>
    </source>
</evidence>
<dbReference type="AlphaFoldDB" id="A0A9Q4G0Q2"/>
<feature type="domain" description="Chorismate-utilising enzyme C-terminal" evidence="6">
    <location>
        <begin position="127"/>
        <end position="388"/>
    </location>
</feature>
<evidence type="ECO:0000256" key="4">
    <source>
        <dbReference type="ARBA" id="ARBA00023235"/>
    </source>
</evidence>
<dbReference type="InterPro" id="IPR005801">
    <property type="entry name" value="ADC_synthase"/>
</dbReference>
<evidence type="ECO:0000313" key="8">
    <source>
        <dbReference type="Proteomes" id="UP001057753"/>
    </source>
</evidence>
<evidence type="ECO:0000256" key="3">
    <source>
        <dbReference type="ARBA" id="ARBA00012824"/>
    </source>
</evidence>
<evidence type="ECO:0000256" key="1">
    <source>
        <dbReference type="ARBA" id="ARBA00000799"/>
    </source>
</evidence>
<proteinExistence type="inferred from homology"/>
<dbReference type="SUPFAM" id="SSF56322">
    <property type="entry name" value="ADC synthase"/>
    <property type="match status" value="1"/>
</dbReference>
<dbReference type="Proteomes" id="UP001057753">
    <property type="component" value="Unassembled WGS sequence"/>
</dbReference>
<dbReference type="PANTHER" id="PTHR42839">
    <property type="entry name" value="ISOCHORISMATE SYNTHASE ENTC"/>
    <property type="match status" value="1"/>
</dbReference>
<reference evidence="7" key="1">
    <citation type="submission" date="2020-06" db="EMBL/GenBank/DDBJ databases">
        <title>Insight into the genomes of haloalkaliphilic bacilli from Kenyan soda lakes.</title>
        <authorList>
            <person name="Mwirichia R."/>
            <person name="Villamizar G.C."/>
            <person name="Poehlein A."/>
            <person name="Mugweru J."/>
            <person name="Kipnyargis A."/>
            <person name="Kiplimo D."/>
            <person name="Orwa P."/>
            <person name="Daniel R."/>
        </authorList>
    </citation>
    <scope>NUCLEOTIDE SEQUENCE</scope>
    <source>
        <strain evidence="7">B1096_S55</strain>
    </source>
</reference>
<dbReference type="InterPro" id="IPR004561">
    <property type="entry name" value="IsoChor_synthase"/>
</dbReference>
<name>A0A9Q4G0Q2_SALAG</name>
<dbReference type="EMBL" id="JABXYM010000001">
    <property type="protein sequence ID" value="MCR6098059.1"/>
    <property type="molecule type" value="Genomic_DNA"/>
</dbReference>
<keyword evidence="8" id="KW-1185">Reference proteome</keyword>
<gene>
    <name evidence="7" type="primary">dhbC</name>
    <name evidence="7" type="ORF">HXA33_16085</name>
</gene>
<dbReference type="GO" id="GO:0009697">
    <property type="term" value="P:salicylic acid biosynthetic process"/>
    <property type="evidence" value="ECO:0007669"/>
    <property type="project" value="TreeGrafter"/>
</dbReference>
<dbReference type="Gene3D" id="3.60.120.10">
    <property type="entry name" value="Anthranilate synthase"/>
    <property type="match status" value="1"/>
</dbReference>
<dbReference type="NCBIfam" id="TIGR00543">
    <property type="entry name" value="isochor_syn"/>
    <property type="match status" value="1"/>
</dbReference>
<dbReference type="EC" id="5.4.4.2" evidence="3"/>
<comment type="caution">
    <text evidence="7">The sequence shown here is derived from an EMBL/GenBank/DDBJ whole genome shotgun (WGS) entry which is preliminary data.</text>
</comment>
<dbReference type="InterPro" id="IPR015890">
    <property type="entry name" value="Chorismate_C"/>
</dbReference>
<comment type="catalytic activity">
    <reaction evidence="1">
        <text>chorismate = isochorismate</text>
        <dbReference type="Rhea" id="RHEA:18985"/>
        <dbReference type="ChEBI" id="CHEBI:29748"/>
        <dbReference type="ChEBI" id="CHEBI:29780"/>
        <dbReference type="EC" id="5.4.4.2"/>
    </reaction>
</comment>
<protein>
    <recommendedName>
        <fullName evidence="3">isochorismate synthase</fullName>
        <ecNumber evidence="3">5.4.4.2</ecNumber>
    </recommendedName>
    <alternativeName>
        <fullName evidence="5">Isochorismate mutase</fullName>
    </alternativeName>
</protein>